<reference evidence="7 8" key="1">
    <citation type="journal article" date="2017" name="Int. J. Syst. Evol. Microbiol.">
        <title>Marinicauda algicola sp. nov., isolated from a marine red alga Rhodosorus marinus.</title>
        <authorList>
            <person name="Jeong S.E."/>
            <person name="Jeon S.H."/>
            <person name="Chun B.H."/>
            <person name="Kim D.W."/>
            <person name="Jeon C.O."/>
        </authorList>
    </citation>
    <scope>NUCLEOTIDE SEQUENCE [LARGE SCALE GENOMIC DNA]</scope>
    <source>
        <strain evidence="7 8">JCM 31718</strain>
    </source>
</reference>
<evidence type="ECO:0000313" key="7">
    <source>
        <dbReference type="EMBL" id="TGY90592.1"/>
    </source>
</evidence>
<dbReference type="AlphaFoldDB" id="A0A4S2H5P7"/>
<evidence type="ECO:0000256" key="3">
    <source>
        <dbReference type="ARBA" id="ARBA00023082"/>
    </source>
</evidence>
<sequence>MSPDDEDTGRRVEREFKRALAELIPYLRAFARSLCRDASEADDLAQEALVKAWRARDSFEPGTNLKAWVFMILRNHFYSERRKAWRKNEVTTENDIERPGPRTAAQDASIALAEVREALNHLSPDQREAIILVGAGGFSYEEAAEICAVAVGTIKSRVSRARRTLVELMERGGVRLPAENTQCPAMDSLLEEASHLAAADRNGE</sequence>
<dbReference type="InterPro" id="IPR036388">
    <property type="entry name" value="WH-like_DNA-bd_sf"/>
</dbReference>
<dbReference type="InterPro" id="IPR013249">
    <property type="entry name" value="RNA_pol_sigma70_r4_t2"/>
</dbReference>
<dbReference type="InterPro" id="IPR013324">
    <property type="entry name" value="RNA_pol_sigma_r3/r4-like"/>
</dbReference>
<organism evidence="7 8">
    <name type="scientific">Marinicauda algicola</name>
    <dbReference type="NCBI Taxonomy" id="2029849"/>
    <lineage>
        <taxon>Bacteria</taxon>
        <taxon>Pseudomonadati</taxon>
        <taxon>Pseudomonadota</taxon>
        <taxon>Alphaproteobacteria</taxon>
        <taxon>Maricaulales</taxon>
        <taxon>Maricaulaceae</taxon>
        <taxon>Marinicauda</taxon>
    </lineage>
</organism>
<dbReference type="CDD" id="cd06171">
    <property type="entry name" value="Sigma70_r4"/>
    <property type="match status" value="1"/>
</dbReference>
<dbReference type="GO" id="GO:0006352">
    <property type="term" value="P:DNA-templated transcription initiation"/>
    <property type="evidence" value="ECO:0007669"/>
    <property type="project" value="InterPro"/>
</dbReference>
<dbReference type="InterPro" id="IPR039425">
    <property type="entry name" value="RNA_pol_sigma-70-like"/>
</dbReference>
<dbReference type="InterPro" id="IPR007627">
    <property type="entry name" value="RNA_pol_sigma70_r2"/>
</dbReference>
<keyword evidence="8" id="KW-1185">Reference proteome</keyword>
<dbReference type="SUPFAM" id="SSF88946">
    <property type="entry name" value="Sigma2 domain of RNA polymerase sigma factors"/>
    <property type="match status" value="1"/>
</dbReference>
<dbReference type="OrthoDB" id="9803470at2"/>
<feature type="domain" description="RNA polymerase sigma-70 region 2" evidence="5">
    <location>
        <begin position="23"/>
        <end position="86"/>
    </location>
</feature>
<evidence type="ECO:0000313" key="8">
    <source>
        <dbReference type="Proteomes" id="UP000308054"/>
    </source>
</evidence>
<dbReference type="SUPFAM" id="SSF88659">
    <property type="entry name" value="Sigma3 and sigma4 domains of RNA polymerase sigma factors"/>
    <property type="match status" value="1"/>
</dbReference>
<feature type="domain" description="RNA polymerase sigma factor 70 region 4 type 2" evidence="6">
    <location>
        <begin position="113"/>
        <end position="165"/>
    </location>
</feature>
<evidence type="ECO:0000259" key="5">
    <source>
        <dbReference type="Pfam" id="PF04542"/>
    </source>
</evidence>
<dbReference type="InterPro" id="IPR013325">
    <property type="entry name" value="RNA_pol_sigma_r2"/>
</dbReference>
<dbReference type="EMBL" id="SRXW01000001">
    <property type="protein sequence ID" value="TGY90592.1"/>
    <property type="molecule type" value="Genomic_DNA"/>
</dbReference>
<name>A0A4S2H5P7_9PROT</name>
<dbReference type="GO" id="GO:0003677">
    <property type="term" value="F:DNA binding"/>
    <property type="evidence" value="ECO:0007669"/>
    <property type="project" value="InterPro"/>
</dbReference>
<dbReference type="NCBIfam" id="TIGR02937">
    <property type="entry name" value="sigma70-ECF"/>
    <property type="match status" value="1"/>
</dbReference>
<dbReference type="InterPro" id="IPR014284">
    <property type="entry name" value="RNA_pol_sigma-70_dom"/>
</dbReference>
<dbReference type="Pfam" id="PF04542">
    <property type="entry name" value="Sigma70_r2"/>
    <property type="match status" value="1"/>
</dbReference>
<dbReference type="Proteomes" id="UP000308054">
    <property type="component" value="Unassembled WGS sequence"/>
</dbReference>
<comment type="similarity">
    <text evidence="1">Belongs to the sigma-70 factor family. ECF subfamily.</text>
</comment>
<comment type="caution">
    <text evidence="7">The sequence shown here is derived from an EMBL/GenBank/DDBJ whole genome shotgun (WGS) entry which is preliminary data.</text>
</comment>
<keyword evidence="4" id="KW-0804">Transcription</keyword>
<dbReference type="Pfam" id="PF08281">
    <property type="entry name" value="Sigma70_r4_2"/>
    <property type="match status" value="1"/>
</dbReference>
<evidence type="ECO:0000256" key="2">
    <source>
        <dbReference type="ARBA" id="ARBA00023015"/>
    </source>
</evidence>
<evidence type="ECO:0000256" key="4">
    <source>
        <dbReference type="ARBA" id="ARBA00023163"/>
    </source>
</evidence>
<dbReference type="Gene3D" id="1.10.1740.10">
    <property type="match status" value="1"/>
</dbReference>
<dbReference type="PANTHER" id="PTHR43133">
    <property type="entry name" value="RNA POLYMERASE ECF-TYPE SIGMA FACTO"/>
    <property type="match status" value="1"/>
</dbReference>
<keyword evidence="2" id="KW-0805">Transcription regulation</keyword>
<proteinExistence type="inferred from homology"/>
<evidence type="ECO:0000256" key="1">
    <source>
        <dbReference type="ARBA" id="ARBA00010641"/>
    </source>
</evidence>
<dbReference type="PANTHER" id="PTHR43133:SF25">
    <property type="entry name" value="RNA POLYMERASE SIGMA FACTOR RFAY-RELATED"/>
    <property type="match status" value="1"/>
</dbReference>
<keyword evidence="3" id="KW-0731">Sigma factor</keyword>
<gene>
    <name evidence="7" type="ORF">E5163_05590</name>
</gene>
<accession>A0A4S2H5P7</accession>
<evidence type="ECO:0000259" key="6">
    <source>
        <dbReference type="Pfam" id="PF08281"/>
    </source>
</evidence>
<dbReference type="GO" id="GO:0016987">
    <property type="term" value="F:sigma factor activity"/>
    <property type="evidence" value="ECO:0007669"/>
    <property type="project" value="UniProtKB-KW"/>
</dbReference>
<dbReference type="Gene3D" id="1.10.10.10">
    <property type="entry name" value="Winged helix-like DNA-binding domain superfamily/Winged helix DNA-binding domain"/>
    <property type="match status" value="1"/>
</dbReference>
<dbReference type="RefSeq" id="WP_135995090.1">
    <property type="nucleotide sequence ID" value="NZ_CP071057.1"/>
</dbReference>
<protein>
    <submittedName>
        <fullName evidence="7">Sigma-70 family RNA polymerase sigma factor</fullName>
    </submittedName>
</protein>